<feature type="region of interest" description="Disordered" evidence="1">
    <location>
        <begin position="1"/>
        <end position="27"/>
    </location>
</feature>
<reference evidence="2" key="1">
    <citation type="journal article" date="2023" name="Nat. Commun.">
        <title>Diploid and tetraploid genomes of Acorus and the evolution of monocots.</title>
        <authorList>
            <person name="Ma L."/>
            <person name="Liu K.W."/>
            <person name="Li Z."/>
            <person name="Hsiao Y.Y."/>
            <person name="Qi Y."/>
            <person name="Fu T."/>
            <person name="Tang G.D."/>
            <person name="Zhang D."/>
            <person name="Sun W.H."/>
            <person name="Liu D.K."/>
            <person name="Li Y."/>
            <person name="Chen G.Z."/>
            <person name="Liu X.D."/>
            <person name="Liao X.Y."/>
            <person name="Jiang Y.T."/>
            <person name="Yu X."/>
            <person name="Hao Y."/>
            <person name="Huang J."/>
            <person name="Zhao X.W."/>
            <person name="Ke S."/>
            <person name="Chen Y.Y."/>
            <person name="Wu W.L."/>
            <person name="Hsu J.L."/>
            <person name="Lin Y.F."/>
            <person name="Huang M.D."/>
            <person name="Li C.Y."/>
            <person name="Huang L."/>
            <person name="Wang Z.W."/>
            <person name="Zhao X."/>
            <person name="Zhong W.Y."/>
            <person name="Peng D.H."/>
            <person name="Ahmad S."/>
            <person name="Lan S."/>
            <person name="Zhang J.S."/>
            <person name="Tsai W.C."/>
            <person name="Van de Peer Y."/>
            <person name="Liu Z.J."/>
        </authorList>
    </citation>
    <scope>NUCLEOTIDE SEQUENCE</scope>
    <source>
        <strain evidence="2">CP</strain>
    </source>
</reference>
<dbReference type="AlphaFoldDB" id="A0AAV9CW08"/>
<dbReference type="Proteomes" id="UP001180020">
    <property type="component" value="Unassembled WGS sequence"/>
</dbReference>
<keyword evidence="3" id="KW-1185">Reference proteome</keyword>
<accession>A0AAV9CW08</accession>
<protein>
    <recommendedName>
        <fullName evidence="4">Protein FAR1-RELATED SEQUENCE</fullName>
    </recommendedName>
</protein>
<organism evidence="2 3">
    <name type="scientific">Acorus calamus</name>
    <name type="common">Sweet flag</name>
    <dbReference type="NCBI Taxonomy" id="4465"/>
    <lineage>
        <taxon>Eukaryota</taxon>
        <taxon>Viridiplantae</taxon>
        <taxon>Streptophyta</taxon>
        <taxon>Embryophyta</taxon>
        <taxon>Tracheophyta</taxon>
        <taxon>Spermatophyta</taxon>
        <taxon>Magnoliopsida</taxon>
        <taxon>Liliopsida</taxon>
        <taxon>Acoraceae</taxon>
        <taxon>Acorus</taxon>
    </lineage>
</organism>
<reference evidence="2" key="2">
    <citation type="submission" date="2023-06" db="EMBL/GenBank/DDBJ databases">
        <authorList>
            <person name="Ma L."/>
            <person name="Liu K.-W."/>
            <person name="Li Z."/>
            <person name="Hsiao Y.-Y."/>
            <person name="Qi Y."/>
            <person name="Fu T."/>
            <person name="Tang G."/>
            <person name="Zhang D."/>
            <person name="Sun W.-H."/>
            <person name="Liu D.-K."/>
            <person name="Li Y."/>
            <person name="Chen G.-Z."/>
            <person name="Liu X.-D."/>
            <person name="Liao X.-Y."/>
            <person name="Jiang Y.-T."/>
            <person name="Yu X."/>
            <person name="Hao Y."/>
            <person name="Huang J."/>
            <person name="Zhao X.-W."/>
            <person name="Ke S."/>
            <person name="Chen Y.-Y."/>
            <person name="Wu W.-L."/>
            <person name="Hsu J.-L."/>
            <person name="Lin Y.-F."/>
            <person name="Huang M.-D."/>
            <person name="Li C.-Y."/>
            <person name="Huang L."/>
            <person name="Wang Z.-W."/>
            <person name="Zhao X."/>
            <person name="Zhong W.-Y."/>
            <person name="Peng D.-H."/>
            <person name="Ahmad S."/>
            <person name="Lan S."/>
            <person name="Zhang J.-S."/>
            <person name="Tsai W.-C."/>
            <person name="Van De Peer Y."/>
            <person name="Liu Z.-J."/>
        </authorList>
    </citation>
    <scope>NUCLEOTIDE SEQUENCE</scope>
    <source>
        <strain evidence="2">CP</strain>
        <tissue evidence="2">Leaves</tissue>
    </source>
</reference>
<gene>
    <name evidence="2" type="ORF">QJS10_CPB17g00993</name>
</gene>
<name>A0AAV9CW08_ACOCL</name>
<proteinExistence type="predicted"/>
<evidence type="ECO:0000313" key="3">
    <source>
        <dbReference type="Proteomes" id="UP001180020"/>
    </source>
</evidence>
<feature type="compositionally biased region" description="Basic and acidic residues" evidence="1">
    <location>
        <begin position="1"/>
        <end position="11"/>
    </location>
</feature>
<dbReference type="PANTHER" id="PTHR46328">
    <property type="entry name" value="FAR-RED IMPAIRED RESPONSIVE (FAR1) FAMILY PROTEIN-RELATED"/>
    <property type="match status" value="1"/>
</dbReference>
<dbReference type="EMBL" id="JAUJYO010000017">
    <property type="protein sequence ID" value="KAK1293361.1"/>
    <property type="molecule type" value="Genomic_DNA"/>
</dbReference>
<evidence type="ECO:0000313" key="2">
    <source>
        <dbReference type="EMBL" id="KAK1293361.1"/>
    </source>
</evidence>
<evidence type="ECO:0008006" key="4">
    <source>
        <dbReference type="Google" id="ProtNLM"/>
    </source>
</evidence>
<comment type="caution">
    <text evidence="2">The sequence shown here is derived from an EMBL/GenBank/DDBJ whole genome shotgun (WGS) entry which is preliminary data.</text>
</comment>
<feature type="region of interest" description="Disordered" evidence="1">
    <location>
        <begin position="231"/>
        <end position="268"/>
    </location>
</feature>
<sequence length="279" mass="31937">MDMNDLEHIGESVEAEPQAAVNRDEEAEDIRHYEAKEELIIGMEFNSIDEAFSQYKTFAFRCGFGIMRSGRRFTPDGDLKTVIFAYSKEEKLRKKKDESSTMTSVSQTRKFQDELRQLIQLNHTCIGDKNDCKTYEVIEIVKTNHGENKRLRFDVLYKGATEEELKAKTANHISTLIDASLPYQPNSTAQSTNRASNIINNEKVFDPIVAQAKGRPKSKRKVSRCEIAVNKIKNTKKQHESSIPSSTPPSQPRSSQIREQSHQLDQLDEEFETWMASQL</sequence>
<evidence type="ECO:0000256" key="1">
    <source>
        <dbReference type="SAM" id="MobiDB-lite"/>
    </source>
</evidence>